<sequence>MLARNPDLGILAARLLFGLQGEVFGRLADRGHGDVRPRHGAVLGFLDARGVRATELARLSGRHKQIIGRLVDELEELGYVKRRPDPADRRAKLVVPTERGLDEQRQADEIIAEIERRHAATLGEAGYAQLRSALMIITDAAALVDASPASSE</sequence>
<keyword evidence="1" id="KW-0805">Transcription regulation</keyword>
<dbReference type="PANTHER" id="PTHR33164:SF99">
    <property type="entry name" value="MARR FAMILY REGULATORY PROTEIN"/>
    <property type="match status" value="1"/>
</dbReference>
<gene>
    <name evidence="5" type="ORF">E1269_02480</name>
</gene>
<comment type="caution">
    <text evidence="5">The sequence shown here is derived from an EMBL/GenBank/DDBJ whole genome shotgun (WGS) entry which is preliminary data.</text>
</comment>
<dbReference type="OrthoDB" id="122135at2"/>
<evidence type="ECO:0000256" key="3">
    <source>
        <dbReference type="ARBA" id="ARBA00023163"/>
    </source>
</evidence>
<dbReference type="Gene3D" id="1.10.10.10">
    <property type="entry name" value="Winged helix-like DNA-binding domain superfamily/Winged helix DNA-binding domain"/>
    <property type="match status" value="1"/>
</dbReference>
<reference evidence="5 6" key="1">
    <citation type="submission" date="2019-03" db="EMBL/GenBank/DDBJ databases">
        <title>Draft genome sequences of novel Actinobacteria.</title>
        <authorList>
            <person name="Sahin N."/>
            <person name="Ay H."/>
            <person name="Saygin H."/>
        </authorList>
    </citation>
    <scope>NUCLEOTIDE SEQUENCE [LARGE SCALE GENOMIC DNA]</scope>
    <source>
        <strain evidence="5 6">5K138</strain>
    </source>
</reference>
<dbReference type="Proteomes" id="UP000294739">
    <property type="component" value="Unassembled WGS sequence"/>
</dbReference>
<name>A0A4R5DV68_9ACTN</name>
<keyword evidence="2" id="KW-0238">DNA-binding</keyword>
<dbReference type="PROSITE" id="PS50995">
    <property type="entry name" value="HTH_MARR_2"/>
    <property type="match status" value="1"/>
</dbReference>
<evidence type="ECO:0000256" key="2">
    <source>
        <dbReference type="ARBA" id="ARBA00023125"/>
    </source>
</evidence>
<dbReference type="SMART" id="SM00347">
    <property type="entry name" value="HTH_MARR"/>
    <property type="match status" value="1"/>
</dbReference>
<dbReference type="InterPro" id="IPR036390">
    <property type="entry name" value="WH_DNA-bd_sf"/>
</dbReference>
<dbReference type="GO" id="GO:0003700">
    <property type="term" value="F:DNA-binding transcription factor activity"/>
    <property type="evidence" value="ECO:0007669"/>
    <property type="project" value="InterPro"/>
</dbReference>
<evidence type="ECO:0000313" key="6">
    <source>
        <dbReference type="Proteomes" id="UP000294739"/>
    </source>
</evidence>
<dbReference type="InParanoid" id="A0A4R5DV68"/>
<dbReference type="InterPro" id="IPR039422">
    <property type="entry name" value="MarR/SlyA-like"/>
</dbReference>
<keyword evidence="6" id="KW-1185">Reference proteome</keyword>
<dbReference type="InterPro" id="IPR023187">
    <property type="entry name" value="Tscrpt_reg_MarR-type_CS"/>
</dbReference>
<dbReference type="PRINTS" id="PR00598">
    <property type="entry name" value="HTHMARR"/>
</dbReference>
<evidence type="ECO:0000259" key="4">
    <source>
        <dbReference type="PROSITE" id="PS50995"/>
    </source>
</evidence>
<protein>
    <submittedName>
        <fullName evidence="5">MarR family transcriptional regulator</fullName>
    </submittedName>
</protein>
<keyword evidence="3" id="KW-0804">Transcription</keyword>
<dbReference type="Pfam" id="PF12802">
    <property type="entry name" value="MarR_2"/>
    <property type="match status" value="1"/>
</dbReference>
<evidence type="ECO:0000313" key="5">
    <source>
        <dbReference type="EMBL" id="TDE15125.1"/>
    </source>
</evidence>
<accession>A0A4R5DV68</accession>
<dbReference type="InterPro" id="IPR000835">
    <property type="entry name" value="HTH_MarR-typ"/>
</dbReference>
<dbReference type="GO" id="GO:0006950">
    <property type="term" value="P:response to stress"/>
    <property type="evidence" value="ECO:0007669"/>
    <property type="project" value="TreeGrafter"/>
</dbReference>
<dbReference type="GO" id="GO:0003677">
    <property type="term" value="F:DNA binding"/>
    <property type="evidence" value="ECO:0007669"/>
    <property type="project" value="UniProtKB-KW"/>
</dbReference>
<dbReference type="SUPFAM" id="SSF46785">
    <property type="entry name" value="Winged helix' DNA-binding domain"/>
    <property type="match status" value="1"/>
</dbReference>
<dbReference type="EMBL" id="SMKZ01000002">
    <property type="protein sequence ID" value="TDE15125.1"/>
    <property type="molecule type" value="Genomic_DNA"/>
</dbReference>
<evidence type="ECO:0000256" key="1">
    <source>
        <dbReference type="ARBA" id="ARBA00023015"/>
    </source>
</evidence>
<dbReference type="PROSITE" id="PS01117">
    <property type="entry name" value="HTH_MARR_1"/>
    <property type="match status" value="1"/>
</dbReference>
<feature type="domain" description="HTH marR-type" evidence="4">
    <location>
        <begin position="1"/>
        <end position="139"/>
    </location>
</feature>
<proteinExistence type="predicted"/>
<organism evidence="5 6">
    <name type="scientific">Jiangella asiatica</name>
    <dbReference type="NCBI Taxonomy" id="2530372"/>
    <lineage>
        <taxon>Bacteria</taxon>
        <taxon>Bacillati</taxon>
        <taxon>Actinomycetota</taxon>
        <taxon>Actinomycetes</taxon>
        <taxon>Jiangellales</taxon>
        <taxon>Jiangellaceae</taxon>
        <taxon>Jiangella</taxon>
    </lineage>
</organism>
<dbReference type="AlphaFoldDB" id="A0A4R5DV68"/>
<dbReference type="PANTHER" id="PTHR33164">
    <property type="entry name" value="TRANSCRIPTIONAL REGULATOR, MARR FAMILY"/>
    <property type="match status" value="1"/>
</dbReference>
<dbReference type="InterPro" id="IPR036388">
    <property type="entry name" value="WH-like_DNA-bd_sf"/>
</dbReference>